<evidence type="ECO:0000313" key="2">
    <source>
        <dbReference type="Proteomes" id="UP000499080"/>
    </source>
</evidence>
<name>A0A4Y2BMW8_ARAVE</name>
<gene>
    <name evidence="1" type="ORF">AVEN_123774_1</name>
</gene>
<protein>
    <submittedName>
        <fullName evidence="1">Uncharacterized protein</fullName>
    </submittedName>
</protein>
<sequence length="89" mass="10364">MSSEAFTHVDSKLEYVFCRGKTTFRSKLNSPLRPEPIREQIGKKNIYPQRRNSKQSFKRSLKKRGLKGLTSLVVEWKETALKSDLSDYV</sequence>
<dbReference type="Proteomes" id="UP000499080">
    <property type="component" value="Unassembled WGS sequence"/>
</dbReference>
<comment type="caution">
    <text evidence="1">The sequence shown here is derived from an EMBL/GenBank/DDBJ whole genome shotgun (WGS) entry which is preliminary data.</text>
</comment>
<organism evidence="1 2">
    <name type="scientific">Araneus ventricosus</name>
    <name type="common">Orbweaver spider</name>
    <name type="synonym">Epeira ventricosa</name>
    <dbReference type="NCBI Taxonomy" id="182803"/>
    <lineage>
        <taxon>Eukaryota</taxon>
        <taxon>Metazoa</taxon>
        <taxon>Ecdysozoa</taxon>
        <taxon>Arthropoda</taxon>
        <taxon>Chelicerata</taxon>
        <taxon>Arachnida</taxon>
        <taxon>Araneae</taxon>
        <taxon>Araneomorphae</taxon>
        <taxon>Entelegynae</taxon>
        <taxon>Araneoidea</taxon>
        <taxon>Araneidae</taxon>
        <taxon>Araneus</taxon>
    </lineage>
</organism>
<proteinExistence type="predicted"/>
<reference evidence="1 2" key="1">
    <citation type="journal article" date="2019" name="Sci. Rep.">
        <title>Orb-weaving spider Araneus ventricosus genome elucidates the spidroin gene catalogue.</title>
        <authorList>
            <person name="Kono N."/>
            <person name="Nakamura H."/>
            <person name="Ohtoshi R."/>
            <person name="Moran D.A.P."/>
            <person name="Shinohara A."/>
            <person name="Yoshida Y."/>
            <person name="Fujiwara M."/>
            <person name="Mori M."/>
            <person name="Tomita M."/>
            <person name="Arakawa K."/>
        </authorList>
    </citation>
    <scope>NUCLEOTIDE SEQUENCE [LARGE SCALE GENOMIC DNA]</scope>
</reference>
<dbReference type="AlphaFoldDB" id="A0A4Y2BMW8"/>
<evidence type="ECO:0000313" key="1">
    <source>
        <dbReference type="EMBL" id="GBL92596.1"/>
    </source>
</evidence>
<keyword evidence="2" id="KW-1185">Reference proteome</keyword>
<dbReference type="EMBL" id="BGPR01000087">
    <property type="protein sequence ID" value="GBL92596.1"/>
    <property type="molecule type" value="Genomic_DNA"/>
</dbReference>
<accession>A0A4Y2BMW8</accession>